<dbReference type="AlphaFoldDB" id="A0A075GR68"/>
<evidence type="ECO:0000256" key="1">
    <source>
        <dbReference type="SAM" id="MobiDB-lite"/>
    </source>
</evidence>
<feature type="region of interest" description="Disordered" evidence="1">
    <location>
        <begin position="1"/>
        <end position="23"/>
    </location>
</feature>
<dbReference type="EMBL" id="KF900769">
    <property type="protein sequence ID" value="AIF06431.1"/>
    <property type="molecule type" value="Genomic_DNA"/>
</dbReference>
<sequence length="145" mass="16392">MGCEMTEESEPAVKRQKRISPLAKANKQAFKAARARAEKTSQQIDEAKELRTQFKDIHERAVESQVDQGPLVPVEAQMEIEDDDWVYQSVDEDTLRELSHRVVLQTSAGKRKVLFETQNLNEAMDCAARIVEFSDGCVLVESVDP</sequence>
<organism evidence="2">
    <name type="scientific">uncultured marine group II/III euryarchaeote KM3_192_B10</name>
    <dbReference type="NCBI Taxonomy" id="1457963"/>
    <lineage>
        <taxon>Archaea</taxon>
        <taxon>Methanobacteriati</taxon>
        <taxon>Methanobacteriota</taxon>
        <taxon>environmental samples</taxon>
    </lineage>
</organism>
<feature type="compositionally biased region" description="Acidic residues" evidence="1">
    <location>
        <begin position="1"/>
        <end position="10"/>
    </location>
</feature>
<protein>
    <submittedName>
        <fullName evidence="2">Uncharacterized protein</fullName>
    </submittedName>
</protein>
<name>A0A075GR68_9EURY</name>
<proteinExistence type="predicted"/>
<evidence type="ECO:0000313" key="2">
    <source>
        <dbReference type="EMBL" id="AIF06431.1"/>
    </source>
</evidence>
<reference evidence="2" key="1">
    <citation type="journal article" date="2014" name="Genome Biol. Evol.">
        <title>Pangenome evidence for extensive interdomain horizontal transfer affecting lineage core and shell genes in uncultured planktonic thaumarchaeota and euryarchaeota.</title>
        <authorList>
            <person name="Deschamps P."/>
            <person name="Zivanovic Y."/>
            <person name="Moreira D."/>
            <person name="Rodriguez-Valera F."/>
            <person name="Lopez-Garcia P."/>
        </authorList>
    </citation>
    <scope>NUCLEOTIDE SEQUENCE</scope>
</reference>
<accession>A0A075GR68</accession>